<sequence length="141" mass="15778">MSNFDVTVRRTIHAPADRVWATLTDPVLVSKWMLGTTVSSTWTKGASVTWTGEYQGKTYTDKGEVVEVEENKRLVHTHFSGLSGAEDKPENYHRLDWKLSGDGDTTTLTLVQSGAHSKEEADQFKQNWDAMLDGFRDTAQA</sequence>
<evidence type="ECO:0000313" key="4">
    <source>
        <dbReference type="Proteomes" id="UP000386847"/>
    </source>
</evidence>
<dbReference type="Proteomes" id="UP000386847">
    <property type="component" value="Chromosome"/>
</dbReference>
<dbReference type="KEGG" id="rain:Rai3103_01820"/>
<feature type="domain" description="Activator of Hsp90 ATPase homologue 1/2-like C-terminal" evidence="2">
    <location>
        <begin position="14"/>
        <end position="138"/>
    </location>
</feature>
<dbReference type="AlphaFoldDB" id="A0A5Q2FC40"/>
<evidence type="ECO:0000259" key="2">
    <source>
        <dbReference type="Pfam" id="PF08327"/>
    </source>
</evidence>
<dbReference type="InterPro" id="IPR013538">
    <property type="entry name" value="ASHA1/2-like_C"/>
</dbReference>
<protein>
    <recommendedName>
        <fullName evidence="2">Activator of Hsp90 ATPase homologue 1/2-like C-terminal domain-containing protein</fullName>
    </recommendedName>
</protein>
<evidence type="ECO:0000256" key="1">
    <source>
        <dbReference type="ARBA" id="ARBA00006817"/>
    </source>
</evidence>
<dbReference type="SUPFAM" id="SSF55961">
    <property type="entry name" value="Bet v1-like"/>
    <property type="match status" value="1"/>
</dbReference>
<dbReference type="CDD" id="cd07814">
    <property type="entry name" value="SRPBCC_CalC_Aha1-like"/>
    <property type="match status" value="1"/>
</dbReference>
<dbReference type="EMBL" id="CP045725">
    <property type="protein sequence ID" value="QGF22623.1"/>
    <property type="molecule type" value="Genomic_DNA"/>
</dbReference>
<accession>A0A5Q2FC40</accession>
<keyword evidence="4" id="KW-1185">Reference proteome</keyword>
<proteinExistence type="inferred from homology"/>
<dbReference type="Pfam" id="PF08327">
    <property type="entry name" value="AHSA1"/>
    <property type="match status" value="1"/>
</dbReference>
<reference evidence="3 4" key="1">
    <citation type="submission" date="2019-10" db="EMBL/GenBank/DDBJ databases">
        <title>Genomic analysis of Raineyella sp. CBA3103.</title>
        <authorList>
            <person name="Roh S.W."/>
        </authorList>
    </citation>
    <scope>NUCLEOTIDE SEQUENCE [LARGE SCALE GENOMIC DNA]</scope>
    <source>
        <strain evidence="3 4">CBA3103</strain>
    </source>
</reference>
<dbReference type="InterPro" id="IPR023393">
    <property type="entry name" value="START-like_dom_sf"/>
</dbReference>
<dbReference type="RefSeq" id="WP_153571152.1">
    <property type="nucleotide sequence ID" value="NZ_CP045725.1"/>
</dbReference>
<comment type="similarity">
    <text evidence="1">Belongs to the AHA1 family.</text>
</comment>
<name>A0A5Q2FC40_9ACTN</name>
<gene>
    <name evidence="3" type="ORF">Rai3103_01820</name>
</gene>
<organism evidence="3 4">
    <name type="scientific">Raineyella fluvialis</name>
    <dbReference type="NCBI Taxonomy" id="2662261"/>
    <lineage>
        <taxon>Bacteria</taxon>
        <taxon>Bacillati</taxon>
        <taxon>Actinomycetota</taxon>
        <taxon>Actinomycetes</taxon>
        <taxon>Propionibacteriales</taxon>
        <taxon>Propionibacteriaceae</taxon>
        <taxon>Raineyella</taxon>
    </lineage>
</organism>
<evidence type="ECO:0000313" key="3">
    <source>
        <dbReference type="EMBL" id="QGF22623.1"/>
    </source>
</evidence>
<dbReference type="Gene3D" id="3.30.530.20">
    <property type="match status" value="1"/>
</dbReference>